<dbReference type="Proteomes" id="UP000267096">
    <property type="component" value="Unassembled WGS sequence"/>
</dbReference>
<reference evidence="5" key="1">
    <citation type="submission" date="2017-02" db="UniProtKB">
        <authorList>
            <consortium name="WormBaseParasite"/>
        </authorList>
    </citation>
    <scope>IDENTIFICATION</scope>
</reference>
<feature type="domain" description="Protein kinase" evidence="2">
    <location>
        <begin position="50"/>
        <end position="360"/>
    </location>
</feature>
<name>A0A0M3K570_ANISI</name>
<dbReference type="GO" id="GO:0005524">
    <property type="term" value="F:ATP binding"/>
    <property type="evidence" value="ECO:0007669"/>
    <property type="project" value="UniProtKB-UniRule"/>
</dbReference>
<sequence length="360" mass="41149">MARNERPRTSFLNRLLHLFSRKGQDEFAAGVIEAKRLADHVKEKGVIGDWKVEKVIGAGANGLVALVVHRKTEQNAVMKLAMNLPSSGSLYWECDVLERIMQPNNNEDRTRHLVRLVDRGHTLNMDNQEVGYIVLESLPGNPVGLLGALSGDALISKVAEFGLQLLKALYDLHYLGFVHRDVKPENIGLYHDEVLVLYDLGLARFFTTKEGNVRGPRSNIVMCGTDEWASLNAELGRDQGRVDDLWGWFYVLIEWMNCTSKYPLCWSPFEDEADVRHFCKSSLFPAKYVLRNCPPEFYTIQSYLRCLSRDESPDYLYLARLLLQTKRRADGASIPVTPPAINEDDEKWERRIKCLEMLYN</sequence>
<dbReference type="GO" id="GO:0004672">
    <property type="term" value="F:protein kinase activity"/>
    <property type="evidence" value="ECO:0007669"/>
    <property type="project" value="InterPro"/>
</dbReference>
<evidence type="ECO:0000259" key="2">
    <source>
        <dbReference type="PROSITE" id="PS50011"/>
    </source>
</evidence>
<dbReference type="SMART" id="SM00220">
    <property type="entry name" value="S_TKc"/>
    <property type="match status" value="1"/>
</dbReference>
<dbReference type="InterPro" id="IPR050235">
    <property type="entry name" value="CK1_Ser-Thr_kinase"/>
</dbReference>
<keyword evidence="1" id="KW-0547">Nucleotide-binding</keyword>
<gene>
    <name evidence="3" type="ORF">ASIM_LOCUS15518</name>
</gene>
<evidence type="ECO:0000313" key="3">
    <source>
        <dbReference type="EMBL" id="VDK55425.1"/>
    </source>
</evidence>
<feature type="binding site" evidence="1">
    <location>
        <position position="79"/>
    </location>
    <ligand>
        <name>ATP</name>
        <dbReference type="ChEBI" id="CHEBI:30616"/>
    </ligand>
</feature>
<dbReference type="PROSITE" id="PS50011">
    <property type="entry name" value="PROTEIN_KINASE_DOM"/>
    <property type="match status" value="1"/>
</dbReference>
<organism evidence="5">
    <name type="scientific">Anisakis simplex</name>
    <name type="common">Herring worm</name>
    <dbReference type="NCBI Taxonomy" id="6269"/>
    <lineage>
        <taxon>Eukaryota</taxon>
        <taxon>Metazoa</taxon>
        <taxon>Ecdysozoa</taxon>
        <taxon>Nematoda</taxon>
        <taxon>Chromadorea</taxon>
        <taxon>Rhabditida</taxon>
        <taxon>Spirurina</taxon>
        <taxon>Ascaridomorpha</taxon>
        <taxon>Ascaridoidea</taxon>
        <taxon>Anisakidae</taxon>
        <taxon>Anisakis</taxon>
        <taxon>Anisakis simplex complex</taxon>
    </lineage>
</organism>
<protein>
    <submittedName>
        <fullName evidence="5">Protein kinase domain-containing protein</fullName>
    </submittedName>
</protein>
<keyword evidence="1" id="KW-0067">ATP-binding</keyword>
<dbReference type="EMBL" id="UYRR01032385">
    <property type="protein sequence ID" value="VDK55425.1"/>
    <property type="molecule type" value="Genomic_DNA"/>
</dbReference>
<dbReference type="InterPro" id="IPR011009">
    <property type="entry name" value="Kinase-like_dom_sf"/>
</dbReference>
<reference evidence="3 4" key="2">
    <citation type="submission" date="2018-11" db="EMBL/GenBank/DDBJ databases">
        <authorList>
            <consortium name="Pathogen Informatics"/>
        </authorList>
    </citation>
    <scope>NUCLEOTIDE SEQUENCE [LARGE SCALE GENOMIC DNA]</scope>
</reference>
<dbReference type="InterPro" id="IPR000719">
    <property type="entry name" value="Prot_kinase_dom"/>
</dbReference>
<dbReference type="Gene3D" id="1.10.510.10">
    <property type="entry name" value="Transferase(Phosphotransferase) domain 1"/>
    <property type="match status" value="1"/>
</dbReference>
<dbReference type="Pfam" id="PF00069">
    <property type="entry name" value="Pkinase"/>
    <property type="match status" value="1"/>
</dbReference>
<evidence type="ECO:0000313" key="5">
    <source>
        <dbReference type="WBParaSite" id="ASIM_0001611101-mRNA-1"/>
    </source>
</evidence>
<dbReference type="PANTHER" id="PTHR11909">
    <property type="entry name" value="CASEIN KINASE-RELATED"/>
    <property type="match status" value="1"/>
</dbReference>
<evidence type="ECO:0000256" key="1">
    <source>
        <dbReference type="PROSITE-ProRule" id="PRU10141"/>
    </source>
</evidence>
<proteinExistence type="predicted"/>
<dbReference type="WBParaSite" id="ASIM_0001611101-mRNA-1">
    <property type="protein sequence ID" value="ASIM_0001611101-mRNA-1"/>
    <property type="gene ID" value="ASIM_0001611101"/>
</dbReference>
<dbReference type="SUPFAM" id="SSF56112">
    <property type="entry name" value="Protein kinase-like (PK-like)"/>
    <property type="match status" value="1"/>
</dbReference>
<dbReference type="PROSITE" id="PS00107">
    <property type="entry name" value="PROTEIN_KINASE_ATP"/>
    <property type="match status" value="1"/>
</dbReference>
<keyword evidence="4" id="KW-1185">Reference proteome</keyword>
<dbReference type="InterPro" id="IPR017441">
    <property type="entry name" value="Protein_kinase_ATP_BS"/>
</dbReference>
<dbReference type="OrthoDB" id="5979581at2759"/>
<evidence type="ECO:0000313" key="4">
    <source>
        <dbReference type="Proteomes" id="UP000267096"/>
    </source>
</evidence>
<accession>A0A0M3K570</accession>
<dbReference type="AlphaFoldDB" id="A0A0M3K570"/>